<protein>
    <submittedName>
        <fullName evidence="8">Alpha/Beta hydrolase protein</fullName>
    </submittedName>
</protein>
<evidence type="ECO:0000256" key="7">
    <source>
        <dbReference type="SAM" id="MobiDB-lite"/>
    </source>
</evidence>
<evidence type="ECO:0000256" key="2">
    <source>
        <dbReference type="ARBA" id="ARBA00004240"/>
    </source>
</evidence>
<keyword evidence="6" id="KW-0472">Membrane</keyword>
<gene>
    <name evidence="8" type="ORF">BDW59DRAFT_169763</name>
</gene>
<proteinExistence type="predicted"/>
<dbReference type="Gene3D" id="3.40.50.1820">
    <property type="entry name" value="alpha/beta hydrolase"/>
    <property type="match status" value="1"/>
</dbReference>
<dbReference type="Proteomes" id="UP001610335">
    <property type="component" value="Unassembled WGS sequence"/>
</dbReference>
<dbReference type="SUPFAM" id="SSF53474">
    <property type="entry name" value="alpha/beta-Hydrolases"/>
    <property type="match status" value="1"/>
</dbReference>
<name>A0ABR4IV13_9EURO</name>
<evidence type="ECO:0000256" key="1">
    <source>
        <dbReference type="ARBA" id="ARBA00004173"/>
    </source>
</evidence>
<feature type="region of interest" description="Disordered" evidence="7">
    <location>
        <begin position="1"/>
        <end position="29"/>
    </location>
</feature>
<evidence type="ECO:0000256" key="4">
    <source>
        <dbReference type="ARBA" id="ARBA00022824"/>
    </source>
</evidence>
<dbReference type="PANTHER" id="PTHR48182">
    <property type="entry name" value="PROTEIN SERAC1"/>
    <property type="match status" value="1"/>
</dbReference>
<evidence type="ECO:0000256" key="6">
    <source>
        <dbReference type="ARBA" id="ARBA00023136"/>
    </source>
</evidence>
<dbReference type="EMBL" id="JBFXLS010000009">
    <property type="protein sequence ID" value="KAL2831521.1"/>
    <property type="molecule type" value="Genomic_DNA"/>
</dbReference>
<keyword evidence="5" id="KW-0496">Mitochondrion</keyword>
<organism evidence="8 9">
    <name type="scientific">Aspergillus cavernicola</name>
    <dbReference type="NCBI Taxonomy" id="176166"/>
    <lineage>
        <taxon>Eukaryota</taxon>
        <taxon>Fungi</taxon>
        <taxon>Dikarya</taxon>
        <taxon>Ascomycota</taxon>
        <taxon>Pezizomycotina</taxon>
        <taxon>Eurotiomycetes</taxon>
        <taxon>Eurotiomycetidae</taxon>
        <taxon>Eurotiales</taxon>
        <taxon>Aspergillaceae</taxon>
        <taxon>Aspergillus</taxon>
        <taxon>Aspergillus subgen. Nidulantes</taxon>
    </lineage>
</organism>
<dbReference type="PANTHER" id="PTHR48182:SF2">
    <property type="entry name" value="PROTEIN SERAC1"/>
    <property type="match status" value="1"/>
</dbReference>
<dbReference type="InterPro" id="IPR052374">
    <property type="entry name" value="SERAC1"/>
</dbReference>
<comment type="subcellular location">
    <subcellularLocation>
        <location evidence="2">Endoplasmic reticulum</location>
    </subcellularLocation>
    <subcellularLocation>
        <location evidence="3">Membrane</location>
    </subcellularLocation>
    <subcellularLocation>
        <location evidence="1">Mitochondrion</location>
    </subcellularLocation>
</comment>
<accession>A0ABR4IV13</accession>
<evidence type="ECO:0000256" key="5">
    <source>
        <dbReference type="ARBA" id="ARBA00023128"/>
    </source>
</evidence>
<sequence>MDDPKVPHPPQSLSLTPGPQVGPKPDSIGHPASTFLRPHSYGLAVIHEPPQAEVDIVLLHGLMGDAYRTWHHRDPDVYWPRDFLIHDFQDARIMVFGYDVAVWHPWNQVSQGWLSGYAADLLGSLSGRRDDKTRTRPLLFIAHSLGGLVVQQALISARESRTDHLQDIETRTVGICFLGTPHRGTNLATWGERFARVLNIFKPVNCQIVSLLGPRSKALHEMRRSFHNILEKRKDEGSRIRIVCFYETVPMVRSCIVSEDSATIDGEPSYPIFANHVDMVRFGSRQDNGYMSIVREIHHLISGKGSSYLCPGCGKHRTSDLR</sequence>
<evidence type="ECO:0000313" key="8">
    <source>
        <dbReference type="EMBL" id="KAL2831521.1"/>
    </source>
</evidence>
<dbReference type="InterPro" id="IPR029058">
    <property type="entry name" value="AB_hydrolase_fold"/>
</dbReference>
<reference evidence="8 9" key="1">
    <citation type="submission" date="2024-07" db="EMBL/GenBank/DDBJ databases">
        <title>Section-level genome sequencing and comparative genomics of Aspergillus sections Usti and Cavernicolus.</title>
        <authorList>
            <consortium name="Lawrence Berkeley National Laboratory"/>
            <person name="Nybo J.L."/>
            <person name="Vesth T.C."/>
            <person name="Theobald S."/>
            <person name="Frisvad J.C."/>
            <person name="Larsen T.O."/>
            <person name="Kjaerboelling I."/>
            <person name="Rothschild-Mancinelli K."/>
            <person name="Lyhne E.K."/>
            <person name="Kogle M.E."/>
            <person name="Barry K."/>
            <person name="Clum A."/>
            <person name="Na H."/>
            <person name="Ledsgaard L."/>
            <person name="Lin J."/>
            <person name="Lipzen A."/>
            <person name="Kuo A."/>
            <person name="Riley R."/>
            <person name="Mondo S."/>
            <person name="LaButti K."/>
            <person name="Haridas S."/>
            <person name="Pangalinan J."/>
            <person name="Salamov A.A."/>
            <person name="Simmons B.A."/>
            <person name="Magnuson J.K."/>
            <person name="Chen J."/>
            <person name="Drula E."/>
            <person name="Henrissat B."/>
            <person name="Wiebenga A."/>
            <person name="Lubbers R.J."/>
            <person name="Gomes A.C."/>
            <person name="Makela M.R."/>
            <person name="Stajich J."/>
            <person name="Grigoriev I.V."/>
            <person name="Mortensen U.H."/>
            <person name="De vries R.P."/>
            <person name="Baker S.E."/>
            <person name="Andersen M.R."/>
        </authorList>
    </citation>
    <scope>NUCLEOTIDE SEQUENCE [LARGE SCALE GENOMIC DNA]</scope>
    <source>
        <strain evidence="8 9">CBS 600.67</strain>
    </source>
</reference>
<evidence type="ECO:0000256" key="3">
    <source>
        <dbReference type="ARBA" id="ARBA00004370"/>
    </source>
</evidence>
<comment type="caution">
    <text evidence="8">The sequence shown here is derived from an EMBL/GenBank/DDBJ whole genome shotgun (WGS) entry which is preliminary data.</text>
</comment>
<keyword evidence="8" id="KW-0378">Hydrolase</keyword>
<evidence type="ECO:0000313" key="9">
    <source>
        <dbReference type="Proteomes" id="UP001610335"/>
    </source>
</evidence>
<keyword evidence="4" id="KW-0256">Endoplasmic reticulum</keyword>
<dbReference type="GO" id="GO:0016787">
    <property type="term" value="F:hydrolase activity"/>
    <property type="evidence" value="ECO:0007669"/>
    <property type="project" value="UniProtKB-KW"/>
</dbReference>
<keyword evidence="9" id="KW-1185">Reference proteome</keyword>